<dbReference type="RefSeq" id="WP_239098824.1">
    <property type="nucleotide sequence ID" value="NZ_BOOZ01000003.1"/>
</dbReference>
<protein>
    <submittedName>
        <fullName evidence="1">Uncharacterized protein</fullName>
    </submittedName>
</protein>
<proteinExistence type="predicted"/>
<dbReference type="EMBL" id="BOOZ01000003">
    <property type="protein sequence ID" value="GIJ07305.1"/>
    <property type="molecule type" value="Genomic_DNA"/>
</dbReference>
<dbReference type="Proteomes" id="UP000647017">
    <property type="component" value="Unassembled WGS sequence"/>
</dbReference>
<evidence type="ECO:0000313" key="1">
    <source>
        <dbReference type="EMBL" id="GIJ07305.1"/>
    </source>
</evidence>
<organism evidence="1 2">
    <name type="scientific">Micromonospora andamanensis</name>
    <dbReference type="NCBI Taxonomy" id="1287068"/>
    <lineage>
        <taxon>Bacteria</taxon>
        <taxon>Bacillati</taxon>
        <taxon>Actinomycetota</taxon>
        <taxon>Actinomycetes</taxon>
        <taxon>Micromonosporales</taxon>
        <taxon>Micromonosporaceae</taxon>
        <taxon>Micromonospora</taxon>
    </lineage>
</organism>
<sequence length="104" mass="11326">MTLIVAATSTNTPGMSVALFAGIALLVAVGYGAACYVRPFTACHRCNGTGTAPLTLWKRLLRRTTGPRALRGRHDCHRCTGTGLRLRIGRRAVNHLRRTRRAGR</sequence>
<evidence type="ECO:0000313" key="2">
    <source>
        <dbReference type="Proteomes" id="UP000647017"/>
    </source>
</evidence>
<name>A0ABQ4HNT6_9ACTN</name>
<comment type="caution">
    <text evidence="1">The sequence shown here is derived from an EMBL/GenBank/DDBJ whole genome shotgun (WGS) entry which is preliminary data.</text>
</comment>
<reference evidence="1 2" key="1">
    <citation type="submission" date="2021-01" db="EMBL/GenBank/DDBJ databases">
        <title>Whole genome shotgun sequence of Verrucosispora andamanensis NBRC 109075.</title>
        <authorList>
            <person name="Komaki H."/>
            <person name="Tamura T."/>
        </authorList>
    </citation>
    <scope>NUCLEOTIDE SEQUENCE [LARGE SCALE GENOMIC DNA]</scope>
    <source>
        <strain evidence="1 2">NBRC 109075</strain>
    </source>
</reference>
<keyword evidence="2" id="KW-1185">Reference proteome</keyword>
<gene>
    <name evidence="1" type="ORF">Van01_05190</name>
</gene>
<accession>A0ABQ4HNT6</accession>